<gene>
    <name evidence="2" type="ORF">HLY00_1589</name>
</gene>
<sequence length="80" mass="7725">MSIKVKLIAATMGAAALFGAMGVDVAQAGTYPKGGSFHVGGEGATLEPSPDPTTLATASFSPPVRAETACGAIAWAGGCG</sequence>
<organism evidence="2 3">
    <name type="scientific">Mycolicibacterium hippocampi</name>
    <dbReference type="NCBI Taxonomy" id="659824"/>
    <lineage>
        <taxon>Bacteria</taxon>
        <taxon>Bacillati</taxon>
        <taxon>Actinomycetota</taxon>
        <taxon>Actinomycetes</taxon>
        <taxon>Mycobacteriales</taxon>
        <taxon>Mycobacteriaceae</taxon>
        <taxon>Mycolicibacterium</taxon>
    </lineage>
</organism>
<accession>A0A850PMN2</accession>
<proteinExistence type="predicted"/>
<reference evidence="2 3" key="1">
    <citation type="submission" date="2020-05" db="EMBL/GenBank/DDBJ databases">
        <title>Draft genome sequence of Mycobacterium hippocampi DL, isolated from European seabass, Dicentrarchus labrax, reared in fish farms.</title>
        <authorList>
            <person name="Stathopoulou P."/>
            <person name="Asimakis E."/>
            <person name="Tzokas K."/>
            <person name="Batargias C."/>
            <person name="Tsiamis G."/>
        </authorList>
    </citation>
    <scope>NUCLEOTIDE SEQUENCE [LARGE SCALE GENOMIC DNA]</scope>
    <source>
        <strain evidence="2 3">DL</strain>
    </source>
</reference>
<dbReference type="EMBL" id="JABFYL010000039">
    <property type="protein sequence ID" value="NVN51602.1"/>
    <property type="molecule type" value="Genomic_DNA"/>
</dbReference>
<comment type="caution">
    <text evidence="2">The sequence shown here is derived from an EMBL/GenBank/DDBJ whole genome shotgun (WGS) entry which is preliminary data.</text>
</comment>
<dbReference type="RefSeq" id="WP_178359896.1">
    <property type="nucleotide sequence ID" value="NZ_JABFYL010000039.1"/>
</dbReference>
<name>A0A850PMN2_9MYCO</name>
<evidence type="ECO:0000313" key="3">
    <source>
        <dbReference type="Proteomes" id="UP000570517"/>
    </source>
</evidence>
<evidence type="ECO:0000256" key="1">
    <source>
        <dbReference type="SAM" id="SignalP"/>
    </source>
</evidence>
<feature type="chain" id="PRO_5032979879" evidence="1">
    <location>
        <begin position="29"/>
        <end position="80"/>
    </location>
</feature>
<keyword evidence="3" id="KW-1185">Reference proteome</keyword>
<protein>
    <submittedName>
        <fullName evidence="2">Uncharacterized protein</fullName>
    </submittedName>
</protein>
<dbReference type="AlphaFoldDB" id="A0A850PMN2"/>
<evidence type="ECO:0000313" key="2">
    <source>
        <dbReference type="EMBL" id="NVN51602.1"/>
    </source>
</evidence>
<feature type="signal peptide" evidence="1">
    <location>
        <begin position="1"/>
        <end position="28"/>
    </location>
</feature>
<dbReference type="Proteomes" id="UP000570517">
    <property type="component" value="Unassembled WGS sequence"/>
</dbReference>
<keyword evidence="1" id="KW-0732">Signal</keyword>